<feature type="region of interest" description="Disordered" evidence="5">
    <location>
        <begin position="646"/>
        <end position="809"/>
    </location>
</feature>
<dbReference type="InterPro" id="IPR008271">
    <property type="entry name" value="Ser/Thr_kinase_AS"/>
</dbReference>
<dbReference type="SUPFAM" id="SSF49879">
    <property type="entry name" value="SMAD/FHA domain"/>
    <property type="match status" value="1"/>
</dbReference>
<dbReference type="InterPro" id="IPR000253">
    <property type="entry name" value="FHA_dom"/>
</dbReference>
<evidence type="ECO:0000259" key="6">
    <source>
        <dbReference type="PROSITE" id="PS50006"/>
    </source>
</evidence>
<dbReference type="InterPro" id="IPR011009">
    <property type="entry name" value="Kinase-like_dom_sf"/>
</dbReference>
<dbReference type="RefSeq" id="XP_013312208.1">
    <property type="nucleotide sequence ID" value="XM_013456754.1"/>
</dbReference>
<dbReference type="Gene3D" id="2.60.200.20">
    <property type="match status" value="1"/>
</dbReference>
<dbReference type="PROSITE" id="PS00107">
    <property type="entry name" value="PROTEIN_KINASE_ATP"/>
    <property type="match status" value="1"/>
</dbReference>
<keyword evidence="2 4" id="KW-0547">Nucleotide-binding</keyword>
<dbReference type="SMART" id="SM00220">
    <property type="entry name" value="S_TKc"/>
    <property type="match status" value="1"/>
</dbReference>
<dbReference type="PROSITE" id="PS00108">
    <property type="entry name" value="PROTEIN_KINASE_ST"/>
    <property type="match status" value="1"/>
</dbReference>
<keyword evidence="9" id="KW-1185">Reference proteome</keyword>
<dbReference type="GO" id="GO:0004672">
    <property type="term" value="F:protein kinase activity"/>
    <property type="evidence" value="ECO:0007669"/>
    <property type="project" value="InterPro"/>
</dbReference>
<feature type="domain" description="FHA" evidence="6">
    <location>
        <begin position="49"/>
        <end position="108"/>
    </location>
</feature>
<evidence type="ECO:0000256" key="5">
    <source>
        <dbReference type="SAM" id="MobiDB-lite"/>
    </source>
</evidence>
<dbReference type="PROSITE" id="PS50011">
    <property type="entry name" value="PROTEIN_KINASE_DOM"/>
    <property type="match status" value="1"/>
</dbReference>
<dbReference type="PROSITE" id="PS50006">
    <property type="entry name" value="FHA_DOMAIN"/>
    <property type="match status" value="1"/>
</dbReference>
<feature type="binding site" evidence="4">
    <location>
        <position position="200"/>
    </location>
    <ligand>
        <name>ATP</name>
        <dbReference type="ChEBI" id="CHEBI:30616"/>
    </ligand>
</feature>
<evidence type="ECO:0000256" key="4">
    <source>
        <dbReference type="PROSITE-ProRule" id="PRU10141"/>
    </source>
</evidence>
<dbReference type="Pfam" id="PF00069">
    <property type="entry name" value="Pkinase"/>
    <property type="match status" value="1"/>
</dbReference>
<dbReference type="InterPro" id="IPR008984">
    <property type="entry name" value="SMAD_FHA_dom_sf"/>
</dbReference>
<evidence type="ECO:0000259" key="7">
    <source>
        <dbReference type="PROSITE" id="PS50011"/>
    </source>
</evidence>
<comment type="similarity">
    <text evidence="1">Belongs to the protein kinase superfamily. CAMK Ser/Thr protein kinase family. CHEK2 subfamily.</text>
</comment>
<name>A0A0D2EUT2_9EURO</name>
<dbReference type="AlphaFoldDB" id="A0A0D2EUT2"/>
<protein>
    <recommendedName>
        <fullName evidence="10">CAMK protein kinase</fullName>
    </recommendedName>
</protein>
<dbReference type="CDD" id="cd22670">
    <property type="entry name" value="FHA_MEK1-like"/>
    <property type="match status" value="1"/>
</dbReference>
<feature type="compositionally biased region" description="Basic and acidic residues" evidence="5">
    <location>
        <begin position="646"/>
        <end position="655"/>
    </location>
</feature>
<evidence type="ECO:0008006" key="10">
    <source>
        <dbReference type="Google" id="ProtNLM"/>
    </source>
</evidence>
<feature type="region of interest" description="Disordered" evidence="5">
    <location>
        <begin position="607"/>
        <end position="630"/>
    </location>
</feature>
<dbReference type="Gene3D" id="1.10.510.10">
    <property type="entry name" value="Transferase(Phosphotransferase) domain 1"/>
    <property type="match status" value="1"/>
</dbReference>
<evidence type="ECO:0000256" key="3">
    <source>
        <dbReference type="ARBA" id="ARBA00022840"/>
    </source>
</evidence>
<dbReference type="SMART" id="SM00240">
    <property type="entry name" value="FHA"/>
    <property type="match status" value="1"/>
</dbReference>
<evidence type="ECO:0000313" key="8">
    <source>
        <dbReference type="EMBL" id="KIW51624.1"/>
    </source>
</evidence>
<dbReference type="SUPFAM" id="SSF56112">
    <property type="entry name" value="Protein kinase-like (PK-like)"/>
    <property type="match status" value="1"/>
</dbReference>
<dbReference type="GeneID" id="25332236"/>
<dbReference type="InterPro" id="IPR017441">
    <property type="entry name" value="Protein_kinase_ATP_BS"/>
</dbReference>
<accession>A0A0D2EUT2</accession>
<sequence length="830" mass="94076">MTFLPCSGVHRVSSNLCSSSRPLVAGTFIHKNDKGQVLARKKIYANQEIIIGRDKARCQYVIDDPCVSQKHVRIYTVVYEDDEPNEMETLIYAEDLSQNGTYWNGSIIGKGNGGYLLSDQDVLRLSSRTSLVFSGVTDSSSNLNFDLTQELEMGRFRNQYVITDRLLGAGTFGRVFMAIEQHARAQVACKIVDLRKLIGKPFNFGPPDQPAAAEDVDFRAELRKVKAWGDQQKREDRLEDKLRLYFREVEILASISHPNIIGIEKVYVMENTVYMMQDLVTAGDLFSYIESKNGRLLEVEAAVIIRQILVALAFLHNNNIVHRDIKPENILMTSLSAGCRVVLTDFGAARRIAAPRSRMNTVLGTREYAAPETLRQPRDRQQTARPGYTRAVDMWSLGCVAVVLLTGGLAFCDPSTNTYSEKLARECDLRFLQDSQEWRKVRERPKDFVEKLLVLDETARPSADESLKHPWFSNGMHKNDFEDLYQRTVKHWHPRAPKSPLIDFQEGGVTYKYMSRPTDLQDFGRRWLGRNQKPVEPPYKPFPRNMHLTFWPKRDPKRRLSDEVLQAIDMWGTSSRRSVDGTVRSATREEFDLSSRFWGKSEETNPRHCRARTVSPPFMPQDQHVQRPHGNIRGDQLSVIIPCSTGREHSAKDTDSQVEELVGRPPTATPQRSLCRRARSMPPMSYSAHGESRAKVPTAANKSANTRSGKRPEEDTGGNENLSFTADIIPSSPARGENPIADLSDPDGERHHDMSLQTLQRGHGLKRRTSTPLNDRRKKKQRGSIFDLAEDEDGDSDDDGSLKRTTATLVNRPKAPTAIPFIPRNLYLPR</sequence>
<dbReference type="Pfam" id="PF00498">
    <property type="entry name" value="FHA"/>
    <property type="match status" value="1"/>
</dbReference>
<feature type="domain" description="Protein kinase" evidence="7">
    <location>
        <begin position="161"/>
        <end position="472"/>
    </location>
</feature>
<gene>
    <name evidence="8" type="ORF">PV05_10328</name>
</gene>
<evidence type="ECO:0000256" key="1">
    <source>
        <dbReference type="ARBA" id="ARBA00005575"/>
    </source>
</evidence>
<dbReference type="OrthoDB" id="74764at2759"/>
<dbReference type="STRING" id="348802.A0A0D2EUT2"/>
<dbReference type="GO" id="GO:0005524">
    <property type="term" value="F:ATP binding"/>
    <property type="evidence" value="ECO:0007669"/>
    <property type="project" value="UniProtKB-UniRule"/>
</dbReference>
<reference evidence="8 9" key="1">
    <citation type="submission" date="2015-01" db="EMBL/GenBank/DDBJ databases">
        <title>The Genome Sequence of Exophiala xenobiotica CBS118157.</title>
        <authorList>
            <consortium name="The Broad Institute Genomics Platform"/>
            <person name="Cuomo C."/>
            <person name="de Hoog S."/>
            <person name="Gorbushina A."/>
            <person name="Stielow B."/>
            <person name="Teixiera M."/>
            <person name="Abouelleil A."/>
            <person name="Chapman S.B."/>
            <person name="Priest M."/>
            <person name="Young S.K."/>
            <person name="Wortman J."/>
            <person name="Nusbaum C."/>
            <person name="Birren B."/>
        </authorList>
    </citation>
    <scope>NUCLEOTIDE SEQUENCE [LARGE SCALE GENOMIC DNA]</scope>
    <source>
        <strain evidence="8 9">CBS 118157</strain>
    </source>
</reference>
<feature type="compositionally biased region" description="Acidic residues" evidence="5">
    <location>
        <begin position="788"/>
        <end position="799"/>
    </location>
</feature>
<dbReference type="PANTHER" id="PTHR24347">
    <property type="entry name" value="SERINE/THREONINE-PROTEIN KINASE"/>
    <property type="match status" value="1"/>
</dbReference>
<proteinExistence type="inferred from homology"/>
<evidence type="ECO:0000256" key="2">
    <source>
        <dbReference type="ARBA" id="ARBA00022741"/>
    </source>
</evidence>
<organism evidence="8 9">
    <name type="scientific">Exophiala xenobiotica</name>
    <dbReference type="NCBI Taxonomy" id="348802"/>
    <lineage>
        <taxon>Eukaryota</taxon>
        <taxon>Fungi</taxon>
        <taxon>Dikarya</taxon>
        <taxon>Ascomycota</taxon>
        <taxon>Pezizomycotina</taxon>
        <taxon>Eurotiomycetes</taxon>
        <taxon>Chaetothyriomycetidae</taxon>
        <taxon>Chaetothyriales</taxon>
        <taxon>Herpotrichiellaceae</taxon>
        <taxon>Exophiala</taxon>
    </lineage>
</organism>
<dbReference type="HOGENOM" id="CLU_000288_105_0_1"/>
<dbReference type="Gene3D" id="3.30.200.20">
    <property type="entry name" value="Phosphorylase Kinase, domain 1"/>
    <property type="match status" value="2"/>
</dbReference>
<keyword evidence="3 4" id="KW-0067">ATP-binding</keyword>
<dbReference type="Proteomes" id="UP000054342">
    <property type="component" value="Unassembled WGS sequence"/>
</dbReference>
<dbReference type="EMBL" id="KN847322">
    <property type="protein sequence ID" value="KIW51624.1"/>
    <property type="molecule type" value="Genomic_DNA"/>
</dbReference>
<dbReference type="InterPro" id="IPR000719">
    <property type="entry name" value="Prot_kinase_dom"/>
</dbReference>
<evidence type="ECO:0000313" key="9">
    <source>
        <dbReference type="Proteomes" id="UP000054342"/>
    </source>
</evidence>